<dbReference type="PANTHER" id="PTHR13504">
    <property type="entry name" value="FIDO DOMAIN-CONTAINING PROTEIN DDB_G0283145"/>
    <property type="match status" value="1"/>
</dbReference>
<dbReference type="SUPFAM" id="SSF140931">
    <property type="entry name" value="Fic-like"/>
    <property type="match status" value="1"/>
</dbReference>
<name>A0ABV1JSI4_9PSEU</name>
<protein>
    <submittedName>
        <fullName evidence="2">Fic family protein</fullName>
    </submittedName>
</protein>
<proteinExistence type="predicted"/>
<organism evidence="2 3">
    <name type="scientific">Pseudonocardia tropica</name>
    <dbReference type="NCBI Taxonomy" id="681289"/>
    <lineage>
        <taxon>Bacteria</taxon>
        <taxon>Bacillati</taxon>
        <taxon>Actinomycetota</taxon>
        <taxon>Actinomycetes</taxon>
        <taxon>Pseudonocardiales</taxon>
        <taxon>Pseudonocardiaceae</taxon>
        <taxon>Pseudonocardia</taxon>
    </lineage>
</organism>
<evidence type="ECO:0000313" key="3">
    <source>
        <dbReference type="Proteomes" id="UP001464923"/>
    </source>
</evidence>
<dbReference type="RefSeq" id="WP_345652401.1">
    <property type="nucleotide sequence ID" value="NZ_BAABLY010000082.1"/>
</dbReference>
<evidence type="ECO:0000259" key="1">
    <source>
        <dbReference type="PROSITE" id="PS51459"/>
    </source>
</evidence>
<accession>A0ABV1JSI4</accession>
<dbReference type="PROSITE" id="PS51459">
    <property type="entry name" value="FIDO"/>
    <property type="match status" value="1"/>
</dbReference>
<dbReference type="Proteomes" id="UP001464923">
    <property type="component" value="Unassembled WGS sequence"/>
</dbReference>
<dbReference type="InterPro" id="IPR040198">
    <property type="entry name" value="Fido_containing"/>
</dbReference>
<comment type="caution">
    <text evidence="2">The sequence shown here is derived from an EMBL/GenBank/DDBJ whole genome shotgun (WGS) entry which is preliminary data.</text>
</comment>
<dbReference type="InterPro" id="IPR036597">
    <property type="entry name" value="Fido-like_dom_sf"/>
</dbReference>
<dbReference type="InterPro" id="IPR003812">
    <property type="entry name" value="Fido"/>
</dbReference>
<feature type="domain" description="Fido" evidence="1">
    <location>
        <begin position="113"/>
        <end position="265"/>
    </location>
</feature>
<keyword evidence="3" id="KW-1185">Reference proteome</keyword>
<sequence length="395" mass="43628">MAGGAIGVIYRTPELGPAEKAALDAIDGQRRALRFRTAEPRRWLGTVRRVLAARAVQGSNSIEGIHVSVEDAIAVAEGEETTDPRSLDSKAVAGYQRAMTYVVNLAGDQHFRFSADILRSLHFMMTEYELDAWPGRWRPGPIWVRDEASGDEVYAAPEAEDVPALIDALVASLEEASEAPPLVRAAMAHLNLVMIHPFRDGNGRMSRCLQTLVLAREKILTPDLCSIEEYLGRNTQRYYDVLAEVGQGSWKPGGDARAWIRFCLEAHYVQAASVIRRLDESGRIWSEIERLRDDAGLGERTIAALFDAAIGLQVRNAAYRSQLRGWDEQISNQTASADLRAMVAAGLLVQRGKNRGAYYVAADRLRAVRTAARKERTPIDTSGLFAPDRSVSTIR</sequence>
<dbReference type="Gene3D" id="1.10.3290.10">
    <property type="entry name" value="Fido-like domain"/>
    <property type="match status" value="1"/>
</dbReference>
<evidence type="ECO:0000313" key="2">
    <source>
        <dbReference type="EMBL" id="MEQ3538899.1"/>
    </source>
</evidence>
<reference evidence="2 3" key="1">
    <citation type="submission" date="2024-03" db="EMBL/GenBank/DDBJ databases">
        <title>Draft genome sequence of Pseudonocardia tropica JCM 19149.</title>
        <authorList>
            <person name="Butdee W."/>
            <person name="Duangmal K."/>
        </authorList>
    </citation>
    <scope>NUCLEOTIDE SEQUENCE [LARGE SCALE GENOMIC DNA]</scope>
    <source>
        <strain evidence="2 3">JCM 19149</strain>
    </source>
</reference>
<dbReference type="PANTHER" id="PTHR13504:SF38">
    <property type="entry name" value="FIDO DOMAIN-CONTAINING PROTEIN"/>
    <property type="match status" value="1"/>
</dbReference>
<dbReference type="Pfam" id="PF02661">
    <property type="entry name" value="Fic"/>
    <property type="match status" value="1"/>
</dbReference>
<gene>
    <name evidence="2" type="ORF">WHI96_08710</name>
</gene>
<dbReference type="EMBL" id="JBEDNP010000004">
    <property type="protein sequence ID" value="MEQ3538899.1"/>
    <property type="molecule type" value="Genomic_DNA"/>
</dbReference>